<accession>A0A1B3XU19</accession>
<dbReference type="CDD" id="cd07041">
    <property type="entry name" value="STAS_RsbR_RsbS_like"/>
    <property type="match status" value="1"/>
</dbReference>
<protein>
    <submittedName>
        <fullName evidence="3">RsbT co-antagonist protein RsbRB</fullName>
    </submittedName>
</protein>
<dbReference type="AlphaFoldDB" id="A0A1B3XU19"/>
<dbReference type="PROSITE" id="PS50801">
    <property type="entry name" value="STAS"/>
    <property type="match status" value="1"/>
</dbReference>
<dbReference type="EMBL" id="CP017080">
    <property type="protein sequence ID" value="AOH56694.1"/>
    <property type="molecule type" value="Genomic_DNA"/>
</dbReference>
<dbReference type="Gene3D" id="3.30.750.24">
    <property type="entry name" value="STAS domain"/>
    <property type="match status" value="1"/>
</dbReference>
<proteinExistence type="predicted"/>
<name>A0A1B3XU19_9BACI</name>
<organism evidence="3 4">
    <name type="scientific">Peribacillus muralis</name>
    <dbReference type="NCBI Taxonomy" id="264697"/>
    <lineage>
        <taxon>Bacteria</taxon>
        <taxon>Bacillati</taxon>
        <taxon>Bacillota</taxon>
        <taxon>Bacilli</taxon>
        <taxon>Bacillales</taxon>
        <taxon>Bacillaceae</taxon>
        <taxon>Peribacillus</taxon>
    </lineage>
</organism>
<dbReference type="InterPro" id="IPR051932">
    <property type="entry name" value="Bact_StressResp_Reg"/>
</dbReference>
<dbReference type="Proteomes" id="UP000077926">
    <property type="component" value="Chromosome"/>
</dbReference>
<dbReference type="KEGG" id="bmur:ABE28_020185"/>
<feature type="domain" description="STAS" evidence="2">
    <location>
        <begin position="165"/>
        <end position="276"/>
    </location>
</feature>
<evidence type="ECO:0000313" key="4">
    <source>
        <dbReference type="Proteomes" id="UP000077926"/>
    </source>
</evidence>
<sequence>MHRNRELYSFLSDKATQLTEDWYATLNKNDQVGVYSSPDPRVIEKLKQQNHQFHLHFFKIFTLEECQFFDLLDDWIDDIGSDEEHLNTPIYFILREFFRTQNQYLDYIEQFVALHEGKYTQAEVNAWNRVVVKVFSEVMERFTQANHRYANKIMMDQQQTIVELSSPIISLKDHTALLPLIGNIDTARGMSLLESTLQQCAEKSVTRLFIDLSGVHAIDEVSAHQLSQLIESLHLIGIDTTLSGLQPDIAMKAVKLQLPFDKVTVKSTLAQAINTII</sequence>
<dbReference type="InterPro" id="IPR002645">
    <property type="entry name" value="STAS_dom"/>
</dbReference>
<evidence type="ECO:0000313" key="3">
    <source>
        <dbReference type="EMBL" id="AOH56694.1"/>
    </source>
</evidence>
<keyword evidence="4" id="KW-1185">Reference proteome</keyword>
<dbReference type="RefSeq" id="WP_064462737.1">
    <property type="nucleotide sequence ID" value="NZ_CP017080.1"/>
</dbReference>
<dbReference type="Pfam" id="PF01740">
    <property type="entry name" value="STAS"/>
    <property type="match status" value="1"/>
</dbReference>
<dbReference type="OrthoDB" id="9800154at2"/>
<dbReference type="PANTHER" id="PTHR33745">
    <property type="entry name" value="RSBT ANTAGONIST PROTEIN RSBS-RELATED"/>
    <property type="match status" value="1"/>
</dbReference>
<dbReference type="PANTHER" id="PTHR33745:SF3">
    <property type="entry name" value="RSBT CO-ANTAGONIST PROTEIN RSBRC"/>
    <property type="match status" value="1"/>
</dbReference>
<reference evidence="3 4" key="1">
    <citation type="submission" date="2016-08" db="EMBL/GenBank/DDBJ databases">
        <title>Complete genome sequence of Bacillus muralis G25-68, a strain with toxicity to nematodes.</title>
        <authorList>
            <person name="Zheng Z."/>
        </authorList>
    </citation>
    <scope>NUCLEOTIDE SEQUENCE [LARGE SCALE GENOMIC DNA]</scope>
    <source>
        <strain evidence="3 4">G25-68</strain>
    </source>
</reference>
<evidence type="ECO:0000259" key="2">
    <source>
        <dbReference type="PROSITE" id="PS50801"/>
    </source>
</evidence>
<dbReference type="InterPro" id="IPR036513">
    <property type="entry name" value="STAS_dom_sf"/>
</dbReference>
<dbReference type="STRING" id="264697.ABE28_020185"/>
<gene>
    <name evidence="3" type="ORF">ABE28_020185</name>
</gene>
<keyword evidence="1" id="KW-0597">Phosphoprotein</keyword>
<evidence type="ECO:0000256" key="1">
    <source>
        <dbReference type="ARBA" id="ARBA00022553"/>
    </source>
</evidence>
<dbReference type="SUPFAM" id="SSF52091">
    <property type="entry name" value="SpoIIaa-like"/>
    <property type="match status" value="1"/>
</dbReference>